<evidence type="ECO:0000256" key="1">
    <source>
        <dbReference type="SAM" id="SignalP"/>
    </source>
</evidence>
<gene>
    <name evidence="2" type="ORF">GCM10010334_41550</name>
</gene>
<proteinExistence type="predicted"/>
<reference evidence="2" key="2">
    <citation type="submission" date="2020-09" db="EMBL/GenBank/DDBJ databases">
        <authorList>
            <person name="Sun Q."/>
            <person name="Ohkuma M."/>
        </authorList>
    </citation>
    <scope>NUCLEOTIDE SEQUENCE</scope>
    <source>
        <strain evidence="2">JCM 4637</strain>
    </source>
</reference>
<keyword evidence="1" id="KW-0732">Signal</keyword>
<dbReference type="RefSeq" id="WP_189824788.1">
    <property type="nucleotide sequence ID" value="NZ_BMVC01000008.1"/>
</dbReference>
<organism evidence="2 3">
    <name type="scientific">Streptomyces finlayi</name>
    <dbReference type="NCBI Taxonomy" id="67296"/>
    <lineage>
        <taxon>Bacteria</taxon>
        <taxon>Bacillati</taxon>
        <taxon>Actinomycetota</taxon>
        <taxon>Actinomycetes</taxon>
        <taxon>Kitasatosporales</taxon>
        <taxon>Streptomycetaceae</taxon>
        <taxon>Streptomyces</taxon>
    </lineage>
</organism>
<evidence type="ECO:0000313" key="2">
    <source>
        <dbReference type="EMBL" id="GHC98764.1"/>
    </source>
</evidence>
<evidence type="ECO:0000313" key="3">
    <source>
        <dbReference type="Proteomes" id="UP000638353"/>
    </source>
</evidence>
<protein>
    <submittedName>
        <fullName evidence="2">Uncharacterized protein</fullName>
    </submittedName>
</protein>
<accession>A0A918WZS9</accession>
<feature type="signal peptide" evidence="1">
    <location>
        <begin position="1"/>
        <end position="33"/>
    </location>
</feature>
<dbReference type="EMBL" id="BMVC01000008">
    <property type="protein sequence ID" value="GHC98764.1"/>
    <property type="molecule type" value="Genomic_DNA"/>
</dbReference>
<sequence length="82" mass="8202">MPLSRTVPSLARAAAGLSLIAAPLLISVSPAHAVPMPAAVDAGPCFNVETPPGYTCLPAPKQCIAAPCPQYALVPVTEPAAV</sequence>
<comment type="caution">
    <text evidence="2">The sequence shown here is derived from an EMBL/GenBank/DDBJ whole genome shotgun (WGS) entry which is preliminary data.</text>
</comment>
<dbReference type="AlphaFoldDB" id="A0A918WZS9"/>
<reference evidence="2" key="1">
    <citation type="journal article" date="2014" name="Int. J. Syst. Evol. Microbiol.">
        <title>Complete genome sequence of Corynebacterium casei LMG S-19264T (=DSM 44701T), isolated from a smear-ripened cheese.</title>
        <authorList>
            <consortium name="US DOE Joint Genome Institute (JGI-PGF)"/>
            <person name="Walter F."/>
            <person name="Albersmeier A."/>
            <person name="Kalinowski J."/>
            <person name="Ruckert C."/>
        </authorList>
    </citation>
    <scope>NUCLEOTIDE SEQUENCE</scope>
    <source>
        <strain evidence="2">JCM 4637</strain>
    </source>
</reference>
<feature type="chain" id="PRO_5036874243" evidence="1">
    <location>
        <begin position="34"/>
        <end position="82"/>
    </location>
</feature>
<dbReference type="Proteomes" id="UP000638353">
    <property type="component" value="Unassembled WGS sequence"/>
</dbReference>
<name>A0A918WZS9_9ACTN</name>